<feature type="region of interest" description="Disordered" evidence="1">
    <location>
        <begin position="104"/>
        <end position="136"/>
    </location>
</feature>
<name>V6TB08_GIAIN</name>
<dbReference type="AlphaFoldDB" id="V6TB08"/>
<reference evidence="3" key="1">
    <citation type="submission" date="2012-02" db="EMBL/GenBank/DDBJ databases">
        <title>Genome sequencing of Giardia lamblia Genotypes A2 and B isolates (DH and GS) and comparative analysis with the genomes of Genotypes A1 and E (WB and Pig).</title>
        <authorList>
            <person name="Adam R."/>
            <person name="Dahlstrom E."/>
            <person name="Martens C."/>
            <person name="Bruno D."/>
            <person name="Barbian K."/>
            <person name="Porcella S.F."/>
            <person name="Nash T."/>
        </authorList>
    </citation>
    <scope>NUCLEOTIDE SEQUENCE</scope>
    <source>
        <strain evidence="3">DH</strain>
    </source>
</reference>
<dbReference type="EMBL" id="AHGT01000063">
    <property type="protein sequence ID" value="ESU35919.1"/>
    <property type="molecule type" value="Genomic_DNA"/>
</dbReference>
<dbReference type="VEuPathDB" id="GiardiaDB:GL50581_3636"/>
<proteinExistence type="predicted"/>
<evidence type="ECO:0000313" key="2">
    <source>
        <dbReference type="EMBL" id="ESU35919.1"/>
    </source>
</evidence>
<accession>V6TB08</accession>
<dbReference type="Proteomes" id="UP000018320">
    <property type="component" value="Unassembled WGS sequence"/>
</dbReference>
<sequence length="215" mass="24160">MSVNTHKSWHIHREVNREKVRRVQDELSAAKDRSAKGLEAILSGESATTNELLEQVYKLGEPPLPEPIASADISPPVPTVVIPLNDELSRFDPLVYPIEPDVSTEKSAMRKPYQDHTSKEGLSSVSDGQSVPSTTAGELLHQGTRRLQDDTRKKFYGSALHSSRSFRRHREEYLTHSMPHNMHAGKHTAVIRKGFAKETRPWPMTRVPSRGQLGK</sequence>
<evidence type="ECO:0000256" key="1">
    <source>
        <dbReference type="SAM" id="MobiDB-lite"/>
    </source>
</evidence>
<reference evidence="2 3" key="2">
    <citation type="journal article" date="2013" name="Genome Biol. Evol.">
        <title>Genome sequencing of Giardia lamblia genotypes A2 and B isolates (DH and GS) and comparative analysis with the genomes of genotypes A1 and E (WB and Pig).</title>
        <authorList>
            <person name="Adam R.D."/>
            <person name="Dahlstrom E.W."/>
            <person name="Martens C.A."/>
            <person name="Bruno D.P."/>
            <person name="Barbian K.D."/>
            <person name="Ricklefs S.M."/>
            <person name="Hernandez M.M."/>
            <person name="Narla N.P."/>
            <person name="Patel R.B."/>
            <person name="Porcella S.F."/>
            <person name="Nash T.E."/>
        </authorList>
    </citation>
    <scope>NUCLEOTIDE SEQUENCE [LARGE SCALE GENOMIC DNA]</scope>
    <source>
        <strain evidence="2 3">DH</strain>
    </source>
</reference>
<comment type="caution">
    <text evidence="2">The sequence shown here is derived from an EMBL/GenBank/DDBJ whole genome shotgun (WGS) entry which is preliminary data.</text>
</comment>
<dbReference type="VEuPathDB" id="GiardiaDB:DHA2_153474"/>
<dbReference type="VEuPathDB" id="GiardiaDB:GL50803_0014182"/>
<dbReference type="VEuPathDB" id="GiardiaDB:QR46_2487"/>
<feature type="compositionally biased region" description="Polar residues" evidence="1">
    <location>
        <begin position="120"/>
        <end position="136"/>
    </location>
</feature>
<evidence type="ECO:0000313" key="3">
    <source>
        <dbReference type="Proteomes" id="UP000018320"/>
    </source>
</evidence>
<organism evidence="2 3">
    <name type="scientific">Giardia intestinalis</name>
    <name type="common">Giardia lamblia</name>
    <dbReference type="NCBI Taxonomy" id="5741"/>
    <lineage>
        <taxon>Eukaryota</taxon>
        <taxon>Metamonada</taxon>
        <taxon>Diplomonadida</taxon>
        <taxon>Hexamitidae</taxon>
        <taxon>Giardiinae</taxon>
        <taxon>Giardia</taxon>
    </lineage>
</organism>
<feature type="compositionally biased region" description="Basic and acidic residues" evidence="1">
    <location>
        <begin position="104"/>
        <end position="119"/>
    </location>
</feature>
<protein>
    <submittedName>
        <fullName evidence="2">Uncharacterized protein</fullName>
    </submittedName>
</protein>
<gene>
    <name evidence="2" type="ORF">DHA2_153474</name>
</gene>